<evidence type="ECO:0000313" key="2">
    <source>
        <dbReference type="EMBL" id="KKO10849.1"/>
    </source>
</evidence>
<dbReference type="PROSITE" id="PS00455">
    <property type="entry name" value="AMP_BINDING"/>
    <property type="match status" value="1"/>
</dbReference>
<dbReference type="GO" id="GO:0031956">
    <property type="term" value="F:medium-chain fatty acid-CoA ligase activity"/>
    <property type="evidence" value="ECO:0007669"/>
    <property type="project" value="TreeGrafter"/>
</dbReference>
<protein>
    <recommendedName>
        <fullName evidence="1">AMP-dependent synthetase/ligase domain-containing protein</fullName>
    </recommendedName>
</protein>
<dbReference type="InterPro" id="IPR020845">
    <property type="entry name" value="AMP-binding_CS"/>
</dbReference>
<dbReference type="Pfam" id="PF00501">
    <property type="entry name" value="AMP-binding"/>
    <property type="match status" value="1"/>
</dbReference>
<comment type="caution">
    <text evidence="2">The sequence shown here is derived from an EMBL/GenBank/DDBJ whole genome shotgun (WGS) entry which is preliminary data.</text>
</comment>
<dbReference type="Gene3D" id="3.40.50.12780">
    <property type="entry name" value="N-terminal domain of ligase-like"/>
    <property type="match status" value="1"/>
</dbReference>
<name>A0A0F9Z1A3_9ZZZZ</name>
<dbReference type="PANTHER" id="PTHR43201:SF32">
    <property type="entry name" value="2-SUCCINYLBENZOATE--COA LIGASE, CHLOROPLASTIC_PEROXISOMAL"/>
    <property type="match status" value="1"/>
</dbReference>
<dbReference type="SUPFAM" id="SSF56801">
    <property type="entry name" value="Acetyl-CoA synthetase-like"/>
    <property type="match status" value="1"/>
</dbReference>
<feature type="domain" description="AMP-dependent synthetase/ligase" evidence="1">
    <location>
        <begin position="10"/>
        <end position="332"/>
    </location>
</feature>
<dbReference type="AlphaFoldDB" id="A0A0F9Z1A3"/>
<dbReference type="InterPro" id="IPR000873">
    <property type="entry name" value="AMP-dep_synth/lig_dom"/>
</dbReference>
<gene>
    <name evidence="2" type="ORF">LCGC14_0023320</name>
</gene>
<proteinExistence type="predicted"/>
<organism evidence="2">
    <name type="scientific">marine sediment metagenome</name>
    <dbReference type="NCBI Taxonomy" id="412755"/>
    <lineage>
        <taxon>unclassified sequences</taxon>
        <taxon>metagenomes</taxon>
        <taxon>ecological metagenomes</taxon>
    </lineage>
</organism>
<dbReference type="GO" id="GO:0006631">
    <property type="term" value="P:fatty acid metabolic process"/>
    <property type="evidence" value="ECO:0007669"/>
    <property type="project" value="TreeGrafter"/>
</dbReference>
<evidence type="ECO:0000259" key="1">
    <source>
        <dbReference type="Pfam" id="PF00501"/>
    </source>
</evidence>
<dbReference type="EMBL" id="LAZR01000004">
    <property type="protein sequence ID" value="KKO10849.1"/>
    <property type="molecule type" value="Genomic_DNA"/>
</dbReference>
<reference evidence="2" key="1">
    <citation type="journal article" date="2015" name="Nature">
        <title>Complex archaea that bridge the gap between prokaryotes and eukaryotes.</title>
        <authorList>
            <person name="Spang A."/>
            <person name="Saw J.H."/>
            <person name="Jorgensen S.L."/>
            <person name="Zaremba-Niedzwiedzka K."/>
            <person name="Martijn J."/>
            <person name="Lind A.E."/>
            <person name="van Eijk R."/>
            <person name="Schleper C."/>
            <person name="Guy L."/>
            <person name="Ettema T.J."/>
        </authorList>
    </citation>
    <scope>NUCLEOTIDE SEQUENCE</scope>
</reference>
<sequence length="485" mass="52617">MSAPELLNIERFLKGHHGKIAIESEHTQYSYQSIADQVDCRVDQLRRSGARVVALSEPDTVNWIVWDLALLQAGCVCVPVPPFFTVSQVRHLLQQTGADTWIGPHPDSELLNEFGFAAGMCGWQRSTTPVDMPAETAKITFTSGTTGTPKGVCLSAAAMLTVAKALTDITADQSLSRYLTLLPLAVLLENLGVWAAFISGATVCVRNINALSNSAADQQGLLQAITECRANSMILVPQLLAGLLQAQSHGFQLPASYRFIAVGGGRVGQRLLDRINELAWPVYEGYGLSECASVVCLNKPSQYQPGSVGTALPHLQISIAGDGEILVHGAGVLGYVGSPHCPAQAWPTGDLGFVKDGFVYINGRKKHQFITAFGRNVSPEWVEAELCSQPEINQAFFYGEALPVNTAILVPATDNKNAVQRAVDRVNALLPEYARVGSWVAANEPFSVGNEQLTINGRLRREQILDQYQQHFHQHGSDWSAYEVL</sequence>
<dbReference type="InterPro" id="IPR042099">
    <property type="entry name" value="ANL_N_sf"/>
</dbReference>
<accession>A0A0F9Z1A3</accession>
<dbReference type="PANTHER" id="PTHR43201">
    <property type="entry name" value="ACYL-COA SYNTHETASE"/>
    <property type="match status" value="1"/>
</dbReference>